<dbReference type="InterPro" id="IPR036397">
    <property type="entry name" value="RNaseH_sf"/>
</dbReference>
<dbReference type="Pfam" id="PF01612">
    <property type="entry name" value="DNA_pol_A_exo1"/>
    <property type="match status" value="1"/>
</dbReference>
<dbReference type="GO" id="GO:0006139">
    <property type="term" value="P:nucleobase-containing compound metabolic process"/>
    <property type="evidence" value="ECO:0007669"/>
    <property type="project" value="InterPro"/>
</dbReference>
<dbReference type="InterPro" id="IPR012337">
    <property type="entry name" value="RNaseH-like_sf"/>
</dbReference>
<keyword evidence="2" id="KW-0378">Hydrolase</keyword>
<keyword evidence="5" id="KW-1185">Reference proteome</keyword>
<feature type="domain" description="3'-5' exonuclease" evidence="3">
    <location>
        <begin position="22"/>
        <end position="200"/>
    </location>
</feature>
<evidence type="ECO:0000256" key="2">
    <source>
        <dbReference type="ARBA" id="ARBA00022801"/>
    </source>
</evidence>
<organism evidence="4 5">
    <name type="scientific">Setaria viridis</name>
    <name type="common">Green bristlegrass</name>
    <name type="synonym">Setaria italica subsp. viridis</name>
    <dbReference type="NCBI Taxonomy" id="4556"/>
    <lineage>
        <taxon>Eukaryota</taxon>
        <taxon>Viridiplantae</taxon>
        <taxon>Streptophyta</taxon>
        <taxon>Embryophyta</taxon>
        <taxon>Tracheophyta</taxon>
        <taxon>Spermatophyta</taxon>
        <taxon>Magnoliopsida</taxon>
        <taxon>Liliopsida</taxon>
        <taxon>Poales</taxon>
        <taxon>Poaceae</taxon>
        <taxon>PACMAD clade</taxon>
        <taxon>Panicoideae</taxon>
        <taxon>Panicodae</taxon>
        <taxon>Paniceae</taxon>
        <taxon>Cenchrinae</taxon>
        <taxon>Setaria</taxon>
    </lineage>
</organism>
<evidence type="ECO:0000256" key="1">
    <source>
        <dbReference type="ARBA" id="ARBA00022722"/>
    </source>
</evidence>
<dbReference type="Gramene" id="TKW15792">
    <property type="protein sequence ID" value="TKW15792"/>
    <property type="gene ID" value="SEVIR_5G261400v2"/>
</dbReference>
<reference evidence="4" key="1">
    <citation type="submission" date="2019-03" db="EMBL/GenBank/DDBJ databases">
        <title>WGS assembly of Setaria viridis.</title>
        <authorList>
            <person name="Huang P."/>
            <person name="Jenkins J."/>
            <person name="Grimwood J."/>
            <person name="Barry K."/>
            <person name="Healey A."/>
            <person name="Mamidi S."/>
            <person name="Sreedasyam A."/>
            <person name="Shu S."/>
            <person name="Feldman M."/>
            <person name="Wu J."/>
            <person name="Yu Y."/>
            <person name="Chen C."/>
            <person name="Johnson J."/>
            <person name="Rokhsar D."/>
            <person name="Baxter I."/>
            <person name="Schmutz J."/>
            <person name="Brutnell T."/>
            <person name="Kellogg E."/>
        </authorList>
    </citation>
    <scope>NUCLEOTIDE SEQUENCE [LARGE SCALE GENOMIC DNA]</scope>
</reference>
<dbReference type="FunFam" id="3.30.420.10:FF:000054">
    <property type="entry name" value="Werner Syndrome-like exonuclease"/>
    <property type="match status" value="1"/>
</dbReference>
<dbReference type="AlphaFoldDB" id="A0A4U6UJZ0"/>
<sequence length="224" mass="25209">MRKRSTYAYDTDVVMDDGTTIRTTVTNSGDAVKLFLKEVYKYGQHLIVGLDTEWRTINHRDGHHSHRMAVLQLCVGYSCLVFQIVRADYVPAVLKAFLACPNHSFVGVGVDNDVERLYDDCKILVANAVDLRYVAAEVLSRPELRKVGLKTLTREVMGVHIDKPMELTKSRWSQPLSMEQVRYACIDAFVSYEIGRLLLIAAQRAGDSAATGATFLQFMSFELP</sequence>
<name>A0A4U6UJZ0_SETVI</name>
<dbReference type="GO" id="GO:0003676">
    <property type="term" value="F:nucleic acid binding"/>
    <property type="evidence" value="ECO:0007669"/>
    <property type="project" value="InterPro"/>
</dbReference>
<dbReference type="PANTHER" id="PTHR13620:SF123">
    <property type="entry name" value="OS11G0222320 PROTEIN"/>
    <property type="match status" value="1"/>
</dbReference>
<dbReference type="PANTHER" id="PTHR13620">
    <property type="entry name" value="3-5 EXONUCLEASE"/>
    <property type="match status" value="1"/>
</dbReference>
<dbReference type="CDD" id="cd06141">
    <property type="entry name" value="WRN_exo"/>
    <property type="match status" value="1"/>
</dbReference>
<dbReference type="GO" id="GO:0005737">
    <property type="term" value="C:cytoplasm"/>
    <property type="evidence" value="ECO:0007669"/>
    <property type="project" value="TreeGrafter"/>
</dbReference>
<dbReference type="EMBL" id="CM016556">
    <property type="protein sequence ID" value="TKW15792.1"/>
    <property type="molecule type" value="Genomic_DNA"/>
</dbReference>
<dbReference type="Gene3D" id="3.30.420.10">
    <property type="entry name" value="Ribonuclease H-like superfamily/Ribonuclease H"/>
    <property type="match status" value="1"/>
</dbReference>
<dbReference type="SUPFAM" id="SSF53098">
    <property type="entry name" value="Ribonuclease H-like"/>
    <property type="match status" value="1"/>
</dbReference>
<dbReference type="InterPro" id="IPR051132">
    <property type="entry name" value="3-5_Exonuclease_domain"/>
</dbReference>
<protein>
    <recommendedName>
        <fullName evidence="3">3'-5' exonuclease domain-containing protein</fullName>
    </recommendedName>
</protein>
<dbReference type="GO" id="GO:0005634">
    <property type="term" value="C:nucleus"/>
    <property type="evidence" value="ECO:0007669"/>
    <property type="project" value="TreeGrafter"/>
</dbReference>
<accession>A0A4U6UJZ0</accession>
<dbReference type="GO" id="GO:0008408">
    <property type="term" value="F:3'-5' exonuclease activity"/>
    <property type="evidence" value="ECO:0007669"/>
    <property type="project" value="InterPro"/>
</dbReference>
<dbReference type="Proteomes" id="UP000298652">
    <property type="component" value="Chromosome 5"/>
</dbReference>
<gene>
    <name evidence="4" type="ORF">SEVIR_5G261400v2</name>
</gene>
<proteinExistence type="predicted"/>
<evidence type="ECO:0000313" key="4">
    <source>
        <dbReference type="EMBL" id="TKW15792.1"/>
    </source>
</evidence>
<keyword evidence="1" id="KW-0540">Nuclease</keyword>
<dbReference type="SMART" id="SM00474">
    <property type="entry name" value="35EXOc"/>
    <property type="match status" value="1"/>
</dbReference>
<dbReference type="OMA" id="VEWRANF"/>
<evidence type="ECO:0000259" key="3">
    <source>
        <dbReference type="SMART" id="SM00474"/>
    </source>
</evidence>
<dbReference type="InterPro" id="IPR002562">
    <property type="entry name" value="3'-5'_exonuclease_dom"/>
</dbReference>
<evidence type="ECO:0000313" key="5">
    <source>
        <dbReference type="Proteomes" id="UP000298652"/>
    </source>
</evidence>